<protein>
    <submittedName>
        <fullName evidence="2">Uncharacterized protein</fullName>
    </submittedName>
</protein>
<feature type="signal peptide" evidence="1">
    <location>
        <begin position="1"/>
        <end position="21"/>
    </location>
</feature>
<keyword evidence="1" id="KW-0732">Signal</keyword>
<dbReference type="AlphaFoldDB" id="E2AUG0"/>
<name>E2AUG0_CAMFO</name>
<sequence length="341" mass="38814">MARSAVLNRGILLVTLSLRWGSRRVEEGGLTPMTCLDPTRIVKTIMSYIVYEYTTSQNKRNWIPPQSDVSNCINSLFFSYHPREKVKKDRELVLFITCVSKMCVRVQISIKLLDAEKSKGALSDLKSITTNLYRKIGSLQMDHPCFLLRAYAQDTWHNKRNLIPSQSIILSQLPVIAEDSHFETPYPGYVVHGWLKSRRSCVSGFERKARNNNLQMHQVVSFSHLKSRSSNFEETKTQSIYATNVIIALSKSSNNQMKAFRPDPDERLNEVHPNYQQLSGLQYNSVSDTEVGKGAAKSIPPKGSRLLNEINVNDNPIDDVVTVSPQKENYYVDNNNFVHSN</sequence>
<dbReference type="InParanoid" id="E2AUG0"/>
<keyword evidence="3" id="KW-1185">Reference proteome</keyword>
<organism evidence="3">
    <name type="scientific">Camponotus floridanus</name>
    <name type="common">Florida carpenter ant</name>
    <dbReference type="NCBI Taxonomy" id="104421"/>
    <lineage>
        <taxon>Eukaryota</taxon>
        <taxon>Metazoa</taxon>
        <taxon>Ecdysozoa</taxon>
        <taxon>Arthropoda</taxon>
        <taxon>Hexapoda</taxon>
        <taxon>Insecta</taxon>
        <taxon>Pterygota</taxon>
        <taxon>Neoptera</taxon>
        <taxon>Endopterygota</taxon>
        <taxon>Hymenoptera</taxon>
        <taxon>Apocrita</taxon>
        <taxon>Aculeata</taxon>
        <taxon>Formicoidea</taxon>
        <taxon>Formicidae</taxon>
        <taxon>Formicinae</taxon>
        <taxon>Camponotus</taxon>
    </lineage>
</organism>
<feature type="chain" id="PRO_5003157700" evidence="1">
    <location>
        <begin position="22"/>
        <end position="341"/>
    </location>
</feature>
<proteinExistence type="predicted"/>
<evidence type="ECO:0000313" key="3">
    <source>
        <dbReference type="Proteomes" id="UP000000311"/>
    </source>
</evidence>
<evidence type="ECO:0000256" key="1">
    <source>
        <dbReference type="SAM" id="SignalP"/>
    </source>
</evidence>
<dbReference type="EMBL" id="GL442820">
    <property type="protein sequence ID" value="EFN62919.1"/>
    <property type="molecule type" value="Genomic_DNA"/>
</dbReference>
<gene>
    <name evidence="2" type="ORF">EAG_15812</name>
</gene>
<reference evidence="2 3" key="1">
    <citation type="journal article" date="2010" name="Science">
        <title>Genomic comparison of the ants Camponotus floridanus and Harpegnathos saltator.</title>
        <authorList>
            <person name="Bonasio R."/>
            <person name="Zhang G."/>
            <person name="Ye C."/>
            <person name="Mutti N.S."/>
            <person name="Fang X."/>
            <person name="Qin N."/>
            <person name="Donahue G."/>
            <person name="Yang P."/>
            <person name="Li Q."/>
            <person name="Li C."/>
            <person name="Zhang P."/>
            <person name="Huang Z."/>
            <person name="Berger S.L."/>
            <person name="Reinberg D."/>
            <person name="Wang J."/>
            <person name="Liebig J."/>
        </authorList>
    </citation>
    <scope>NUCLEOTIDE SEQUENCE [LARGE SCALE GENOMIC DNA]</scope>
    <source>
        <strain evidence="3">C129</strain>
    </source>
</reference>
<accession>E2AUG0</accession>
<evidence type="ECO:0000313" key="2">
    <source>
        <dbReference type="EMBL" id="EFN62919.1"/>
    </source>
</evidence>
<dbReference type="Proteomes" id="UP000000311">
    <property type="component" value="Unassembled WGS sequence"/>
</dbReference>